<evidence type="ECO:0000259" key="1">
    <source>
        <dbReference type="Pfam" id="PF13521"/>
    </source>
</evidence>
<proteinExistence type="predicted"/>
<evidence type="ECO:0000313" key="3">
    <source>
        <dbReference type="Proteomes" id="UP000650628"/>
    </source>
</evidence>
<evidence type="ECO:0000313" key="2">
    <source>
        <dbReference type="EMBL" id="GII28276.1"/>
    </source>
</evidence>
<dbReference type="InterPro" id="IPR038727">
    <property type="entry name" value="NadR/Ttd14_AAA_dom"/>
</dbReference>
<gene>
    <name evidence="2" type="ORF">Pmi06nite_17180</name>
</gene>
<keyword evidence="3" id="KW-1185">Reference proteome</keyword>
<sequence>MDPMTPEETRYFQLTYFIRKLYGERGRSSFVTERSFVDIAAYWMERDTLGCSQFEQRILMDPCEMEAKSYEIHFYLPFDVVPFQSDGWRSEDLDFHRRVDRRIHSLLEAWKINYVTLATPSHTERIETVLRHLRRISASQ</sequence>
<dbReference type="InterPro" id="IPR027417">
    <property type="entry name" value="P-loop_NTPase"/>
</dbReference>
<dbReference type="AlphaFoldDB" id="A0A8J3TM24"/>
<comment type="caution">
    <text evidence="2">The sequence shown here is derived from an EMBL/GenBank/DDBJ whole genome shotgun (WGS) entry which is preliminary data.</text>
</comment>
<organism evidence="2 3">
    <name type="scientific">Planotetraspora mira</name>
    <dbReference type="NCBI Taxonomy" id="58121"/>
    <lineage>
        <taxon>Bacteria</taxon>
        <taxon>Bacillati</taxon>
        <taxon>Actinomycetota</taxon>
        <taxon>Actinomycetes</taxon>
        <taxon>Streptosporangiales</taxon>
        <taxon>Streptosporangiaceae</taxon>
        <taxon>Planotetraspora</taxon>
    </lineage>
</organism>
<protein>
    <recommendedName>
        <fullName evidence="1">NadR/Ttd14 AAA domain-containing protein</fullName>
    </recommendedName>
</protein>
<reference evidence="2 3" key="1">
    <citation type="submission" date="2021-01" db="EMBL/GenBank/DDBJ databases">
        <title>Whole genome shotgun sequence of Planotetraspora mira NBRC 15435.</title>
        <authorList>
            <person name="Komaki H."/>
            <person name="Tamura T."/>
        </authorList>
    </citation>
    <scope>NUCLEOTIDE SEQUENCE [LARGE SCALE GENOMIC DNA]</scope>
    <source>
        <strain evidence="2 3">NBRC 15435</strain>
    </source>
</reference>
<name>A0A8J3TM24_9ACTN</name>
<dbReference type="EMBL" id="BOOO01000008">
    <property type="protein sequence ID" value="GII28276.1"/>
    <property type="molecule type" value="Genomic_DNA"/>
</dbReference>
<feature type="domain" description="NadR/Ttd14 AAA" evidence="1">
    <location>
        <begin position="27"/>
        <end position="125"/>
    </location>
</feature>
<dbReference type="Gene3D" id="3.40.50.300">
    <property type="entry name" value="P-loop containing nucleotide triphosphate hydrolases"/>
    <property type="match status" value="1"/>
</dbReference>
<dbReference type="Pfam" id="PF13521">
    <property type="entry name" value="AAA_28"/>
    <property type="match status" value="1"/>
</dbReference>
<accession>A0A8J3TM24</accession>
<dbReference type="Proteomes" id="UP000650628">
    <property type="component" value="Unassembled WGS sequence"/>
</dbReference>